<dbReference type="EMBL" id="UOGE01000018">
    <property type="protein sequence ID" value="VAX17118.1"/>
    <property type="molecule type" value="Genomic_DNA"/>
</dbReference>
<gene>
    <name evidence="1" type="ORF">MNBD_NITROSPINAE02-1328</name>
</gene>
<sequence length="51" mass="6184">MVPTLKDRMRHILNPLHLYCSLTHIMRQKSALSAIDAYERRFYNHLFPTRK</sequence>
<protein>
    <submittedName>
        <fullName evidence="1">Uncharacterized protein</fullName>
    </submittedName>
</protein>
<reference evidence="1" key="1">
    <citation type="submission" date="2018-06" db="EMBL/GenBank/DDBJ databases">
        <authorList>
            <person name="Zhirakovskaya E."/>
        </authorList>
    </citation>
    <scope>NUCLEOTIDE SEQUENCE</scope>
</reference>
<evidence type="ECO:0000313" key="1">
    <source>
        <dbReference type="EMBL" id="VAX17118.1"/>
    </source>
</evidence>
<accession>A0A3B1C034</accession>
<name>A0A3B1C034_9ZZZZ</name>
<dbReference type="AlphaFoldDB" id="A0A3B1C034"/>
<proteinExistence type="predicted"/>
<organism evidence="1">
    <name type="scientific">hydrothermal vent metagenome</name>
    <dbReference type="NCBI Taxonomy" id="652676"/>
    <lineage>
        <taxon>unclassified sequences</taxon>
        <taxon>metagenomes</taxon>
        <taxon>ecological metagenomes</taxon>
    </lineage>
</organism>